<dbReference type="GO" id="GO:0097194">
    <property type="term" value="P:execution phase of apoptosis"/>
    <property type="evidence" value="ECO:0007669"/>
    <property type="project" value="EnsemblMetazoa"/>
</dbReference>
<dbReference type="GO" id="GO:0005829">
    <property type="term" value="C:cytosol"/>
    <property type="evidence" value="ECO:0007669"/>
    <property type="project" value="GOC"/>
</dbReference>
<evidence type="ECO:0000256" key="9">
    <source>
        <dbReference type="ARBA" id="ARBA00023034"/>
    </source>
</evidence>
<dbReference type="GO" id="GO:0098796">
    <property type="term" value="C:membrane protein complex"/>
    <property type="evidence" value="ECO:0007669"/>
    <property type="project" value="UniProtKB-ARBA"/>
</dbReference>
<evidence type="ECO:0000256" key="5">
    <source>
        <dbReference type="ARBA" id="ARBA00022448"/>
    </source>
</evidence>
<dbReference type="FunFam" id="1.20.1270.60:FF:000022">
    <property type="entry name" value="Sorting nexin 3 protein"/>
    <property type="match status" value="1"/>
</dbReference>
<comment type="subcellular location">
    <subcellularLocation>
        <location evidence="2">Cytoplasm</location>
    </subcellularLocation>
    <subcellularLocation>
        <location evidence="3">Golgi apparatus</location>
    </subcellularLocation>
    <subcellularLocation>
        <location evidence="1">Membrane</location>
        <topology evidence="1">Peripheral membrane protein</topology>
        <orientation evidence="1">Cytoplasmic side</orientation>
    </subcellularLocation>
</comment>
<evidence type="ECO:0000256" key="10">
    <source>
        <dbReference type="ARBA" id="ARBA00023136"/>
    </source>
</evidence>
<dbReference type="WormBase" id="SRAE_2000013800">
    <property type="protein sequence ID" value="SRP09945"/>
    <property type="gene ID" value="WBGene00260328"/>
</dbReference>
<keyword evidence="5" id="KW-0813">Transport</keyword>
<keyword evidence="9" id="KW-0333">Golgi apparatus</keyword>
<accession>A0A090LBF1</accession>
<evidence type="ECO:0000256" key="8">
    <source>
        <dbReference type="ARBA" id="ARBA00022927"/>
    </source>
</evidence>
<dbReference type="GO" id="GO:1903539">
    <property type="term" value="P:protein localization to postsynaptic membrane"/>
    <property type="evidence" value="ECO:0007669"/>
    <property type="project" value="EnsemblMetazoa"/>
</dbReference>
<dbReference type="PANTHER" id="PTHR10555:SF170">
    <property type="entry name" value="FI18122P1"/>
    <property type="match status" value="1"/>
</dbReference>
<dbReference type="Pfam" id="PF00787">
    <property type="entry name" value="PX"/>
    <property type="match status" value="1"/>
</dbReference>
<dbReference type="Proteomes" id="UP000035682">
    <property type="component" value="Unplaced"/>
</dbReference>
<dbReference type="AlphaFoldDB" id="A0A090LBF1"/>
<dbReference type="Gene3D" id="1.20.1270.60">
    <property type="entry name" value="Arfaptin homology (AH) domain/BAR domain"/>
    <property type="match status" value="1"/>
</dbReference>
<dbReference type="SUPFAM" id="SSF64268">
    <property type="entry name" value="PX domain"/>
    <property type="match status" value="1"/>
</dbReference>
<dbReference type="OMA" id="LWETFLM"/>
<keyword evidence="7" id="KW-0597">Phosphoprotein</keyword>
<dbReference type="GO" id="GO:0005769">
    <property type="term" value="C:early endosome"/>
    <property type="evidence" value="ECO:0007669"/>
    <property type="project" value="EnsemblMetazoa"/>
</dbReference>
<dbReference type="InterPro" id="IPR015404">
    <property type="entry name" value="Vps5_C"/>
</dbReference>
<dbReference type="GO" id="GO:0032009">
    <property type="term" value="C:early phagosome"/>
    <property type="evidence" value="ECO:0007669"/>
    <property type="project" value="EnsemblMetazoa"/>
</dbReference>
<evidence type="ECO:0000256" key="7">
    <source>
        <dbReference type="ARBA" id="ARBA00022553"/>
    </source>
</evidence>
<evidence type="ECO:0000256" key="4">
    <source>
        <dbReference type="ARBA" id="ARBA00010883"/>
    </source>
</evidence>
<proteinExistence type="inferred from homology"/>
<dbReference type="SMART" id="SM00312">
    <property type="entry name" value="PX"/>
    <property type="match status" value="1"/>
</dbReference>
<feature type="coiled-coil region" evidence="11">
    <location>
        <begin position="381"/>
        <end position="434"/>
    </location>
</feature>
<protein>
    <submittedName>
        <fullName evidence="13 15">FI18122p1</fullName>
    </submittedName>
</protein>
<dbReference type="GO" id="GO:0007638">
    <property type="term" value="P:mechanosensory behavior"/>
    <property type="evidence" value="ECO:0007669"/>
    <property type="project" value="EnsemblMetazoa"/>
</dbReference>
<dbReference type="WBParaSite" id="SRAE_2000013800.1">
    <property type="protein sequence ID" value="SRAE_2000013800.1"/>
    <property type="gene ID" value="WBGene00260328"/>
</dbReference>
<dbReference type="RefSeq" id="XP_024504658.1">
    <property type="nucleotide sequence ID" value="XM_024650931.1"/>
</dbReference>
<comment type="similarity">
    <text evidence="4">Belongs to the sorting nexin family.</text>
</comment>
<evidence type="ECO:0000313" key="13">
    <source>
        <dbReference type="EMBL" id="CEF65458.1"/>
    </source>
</evidence>
<evidence type="ECO:0000313" key="15">
    <source>
        <dbReference type="WBParaSite" id="SRAE_2000013800.1"/>
    </source>
</evidence>
<feature type="domain" description="PX" evidence="12">
    <location>
        <begin position="97"/>
        <end position="232"/>
    </location>
</feature>
<dbReference type="Gene3D" id="3.30.1520.10">
    <property type="entry name" value="Phox-like domain"/>
    <property type="match status" value="1"/>
</dbReference>
<keyword evidence="6" id="KW-0963">Cytoplasm</keyword>
<evidence type="ECO:0000256" key="6">
    <source>
        <dbReference type="ARBA" id="ARBA00022490"/>
    </source>
</evidence>
<dbReference type="OrthoDB" id="271164at2759"/>
<evidence type="ECO:0000259" key="12">
    <source>
        <dbReference type="PROSITE" id="PS50195"/>
    </source>
</evidence>
<evidence type="ECO:0000256" key="11">
    <source>
        <dbReference type="SAM" id="Coils"/>
    </source>
</evidence>
<reference evidence="13 14" key="1">
    <citation type="submission" date="2014-09" db="EMBL/GenBank/DDBJ databases">
        <authorList>
            <person name="Martin A.A."/>
        </authorList>
    </citation>
    <scope>NUCLEOTIDE SEQUENCE</scope>
    <source>
        <strain evidence="14">ED321</strain>
        <strain evidence="13">ED321 Heterogonic</strain>
    </source>
</reference>
<dbReference type="PROSITE" id="PS50195">
    <property type="entry name" value="PX"/>
    <property type="match status" value="1"/>
</dbReference>
<keyword evidence="8" id="KW-0653">Protein transport</keyword>
<evidence type="ECO:0000313" key="16">
    <source>
        <dbReference type="WormBase" id="SRAE_2000013800"/>
    </source>
</evidence>
<evidence type="ECO:0000313" key="14">
    <source>
        <dbReference type="Proteomes" id="UP000035682"/>
    </source>
</evidence>
<name>A0A090LBF1_STRRB</name>
<reference evidence="15" key="2">
    <citation type="submission" date="2020-12" db="UniProtKB">
        <authorList>
            <consortium name="WormBaseParasite"/>
        </authorList>
    </citation>
    <scope>IDENTIFICATION</scope>
</reference>
<dbReference type="InterPro" id="IPR001683">
    <property type="entry name" value="PX_dom"/>
</dbReference>
<dbReference type="GO" id="GO:0005794">
    <property type="term" value="C:Golgi apparatus"/>
    <property type="evidence" value="ECO:0007669"/>
    <property type="project" value="UniProtKB-SubCell"/>
</dbReference>
<dbReference type="GO" id="GO:0015031">
    <property type="term" value="P:protein transport"/>
    <property type="evidence" value="ECO:0007669"/>
    <property type="project" value="UniProtKB-KW"/>
</dbReference>
<keyword evidence="11" id="KW-0175">Coiled coil</keyword>
<evidence type="ECO:0000256" key="2">
    <source>
        <dbReference type="ARBA" id="ARBA00004496"/>
    </source>
</evidence>
<evidence type="ECO:0000256" key="3">
    <source>
        <dbReference type="ARBA" id="ARBA00004555"/>
    </source>
</evidence>
<dbReference type="InterPro" id="IPR027267">
    <property type="entry name" value="AH/BAR_dom_sf"/>
</dbReference>
<dbReference type="GO" id="GO:0034498">
    <property type="term" value="P:early endosome to Golgi transport"/>
    <property type="evidence" value="ECO:0007669"/>
    <property type="project" value="TreeGrafter"/>
</dbReference>
<dbReference type="STRING" id="34506.A0A090LBF1"/>
<organism evidence="13">
    <name type="scientific">Strongyloides ratti</name>
    <name type="common">Parasitic roundworm</name>
    <dbReference type="NCBI Taxonomy" id="34506"/>
    <lineage>
        <taxon>Eukaryota</taxon>
        <taxon>Metazoa</taxon>
        <taxon>Ecdysozoa</taxon>
        <taxon>Nematoda</taxon>
        <taxon>Chromadorea</taxon>
        <taxon>Rhabditida</taxon>
        <taxon>Tylenchina</taxon>
        <taxon>Panagrolaimomorpha</taxon>
        <taxon>Strongyloidoidea</taxon>
        <taxon>Strongyloididae</taxon>
        <taxon>Strongyloides</taxon>
    </lineage>
</organism>
<dbReference type="GeneID" id="36377822"/>
<keyword evidence="10" id="KW-0472">Membrane</keyword>
<dbReference type="InterPro" id="IPR036871">
    <property type="entry name" value="PX_dom_sf"/>
</dbReference>
<evidence type="ECO:0000256" key="1">
    <source>
        <dbReference type="ARBA" id="ARBA00004287"/>
    </source>
</evidence>
<dbReference type="GO" id="GO:0005547">
    <property type="term" value="F:phosphatidylinositol-3,4,5-trisphosphate binding"/>
    <property type="evidence" value="ECO:0007669"/>
    <property type="project" value="EnsemblMetazoa"/>
</dbReference>
<gene>
    <name evidence="13 15 16" type="ORF">SRAE_2000013800</name>
</gene>
<dbReference type="GO" id="GO:0090389">
    <property type="term" value="P:phagosome-lysosome fusion involved in apoptotic cell clearance"/>
    <property type="evidence" value="ECO:0007669"/>
    <property type="project" value="EnsemblMetazoa"/>
</dbReference>
<dbReference type="CTD" id="36377822"/>
<keyword evidence="14" id="KW-1185">Reference proteome</keyword>
<dbReference type="Pfam" id="PF09325">
    <property type="entry name" value="Vps5"/>
    <property type="match status" value="1"/>
</dbReference>
<dbReference type="GO" id="GO:0010008">
    <property type="term" value="C:endosome membrane"/>
    <property type="evidence" value="ECO:0007669"/>
    <property type="project" value="TreeGrafter"/>
</dbReference>
<dbReference type="PANTHER" id="PTHR10555">
    <property type="entry name" value="SORTING NEXIN"/>
    <property type="match status" value="1"/>
</dbReference>
<sequence>MTREPLNLNDDDIETPKVEPSTLTVLEDPLTLDGVKNIKHDEKEDAKNTSIIDFKKEEIALSIDTSPTVKPSDIVIETPIKVSSPRESPVMTPEMVGNIKISITDYEKRGDGIGAYLVYRIITKVDGIKCYNHKEYEVYRRFSDFLGLREKLHIKYQVYGIIIPQAPEKSIAAMAKTKVNPSGGASDEHVQIDIAEKRMRGLQRFLQRVVKHPRLVIDCDVRDFLTMSGDLIKANFTSAISGNSVKKVFKTITETFSKLTLPMDENDRWFETAQTHLDENEDVFFRLQAILEHLVNSRKSMAHSQESLSRQLALLSSCEENTSLSRALSKLAETKECLSQIETQQVVKDSAILLELIQEHLSLISVTKETFYERVKTWQNLQAAQASLVRKRELKTKLELQGKADKAAAMRDELKEAENKVDDFERDFKDISKYIRMEYNRFVNQRMVDIKEAIIEYLESLVLTQERTLNVWEKMVSETASIIP</sequence>
<dbReference type="EMBL" id="LN609529">
    <property type="protein sequence ID" value="CEF65458.1"/>
    <property type="molecule type" value="Genomic_DNA"/>
</dbReference>